<gene>
    <name evidence="10" type="primary">CYP302A1</name>
</gene>
<evidence type="ECO:0000256" key="8">
    <source>
        <dbReference type="PIRSR" id="PIRSR602401-1"/>
    </source>
</evidence>
<dbReference type="AlphaFoldDB" id="A0A0F7IZY6"/>
<reference evidence="10" key="1">
    <citation type="journal article" date="2015" name="Environ. Sci. Technol.">
        <title>Identification of the Full 46 Cytochrome P450 (CYP) Complement and Modulation of CYP Expression in Response to Water-Accommodated Fractions of Crude Oil in the Cyclopoid Copepod Paracyclopina nana.</title>
        <authorList>
            <person name="Han J."/>
            <person name="Won E.J."/>
            <person name="Kim H.S."/>
            <person name="Nelson D.R."/>
            <person name="Lee S.J."/>
            <person name="Park H.G."/>
            <person name="Lee J.S."/>
        </authorList>
    </citation>
    <scope>NUCLEOTIDE SEQUENCE</scope>
</reference>
<evidence type="ECO:0000256" key="1">
    <source>
        <dbReference type="ARBA" id="ARBA00001971"/>
    </source>
</evidence>
<dbReference type="InterPro" id="IPR050479">
    <property type="entry name" value="CYP11_CYP27_families"/>
</dbReference>
<comment type="cofactor">
    <cofactor evidence="1 8">
        <name>heme</name>
        <dbReference type="ChEBI" id="CHEBI:30413"/>
    </cofactor>
</comment>
<organism evidence="10">
    <name type="scientific">Paracyclopina nana</name>
    <name type="common">Marine copepod</name>
    <dbReference type="NCBI Taxonomy" id="565004"/>
    <lineage>
        <taxon>Eukaryota</taxon>
        <taxon>Metazoa</taxon>
        <taxon>Ecdysozoa</taxon>
        <taxon>Arthropoda</taxon>
        <taxon>Crustacea</taxon>
        <taxon>Multicrustacea</taxon>
        <taxon>Hexanauplia</taxon>
        <taxon>Copepoda</taxon>
        <taxon>Cyclopoida</taxon>
        <taxon>Cyclopettidae</taxon>
        <taxon>Paracyclopina</taxon>
    </lineage>
</organism>
<dbReference type="InterPro" id="IPR036396">
    <property type="entry name" value="Cyt_P450_sf"/>
</dbReference>
<sequence>MKPFSSIPGPRSWPLIGNLHEYTVSKKYDFQRLYKNGLSKYREFGPVVKEEIVSGLPIVWIFDPQDVKAMFMAEGKFPSRRSHLALEHYRKSKPEVYNNGGLLPTNGCEWSRLRLAAQKPLTMALLEGHKKAINEASLDFCSKIRHQRSVDNILEELKGFFLEVTGLVVLGTSLKAMQGHNEAETLIKAAMDTNAHVLKTDNDLRLWRFFETADYKKIKASQGQIEEIALKYVRDSRKFSSNSLINCYKDQNCLDSKDIVTIIGDFLFAGIDTSANSMAFLLHELAKNELVQESLGREVQNVDFDSLKAFKLGKAIIKESLRLHPISVGIGRNLAFDAAFSGYFIPKGTLVVTQNQISCRLPEFCPVKPDSFWPFRYLNNEGHNDERLHPFLALPFGFGPRMCIGRRLAEMSMQILLLQVAKAFFIHTDNDGDLGCINYLINQPEYPVKLTFQPKK</sequence>
<dbReference type="InterPro" id="IPR001128">
    <property type="entry name" value="Cyt_P450"/>
</dbReference>
<evidence type="ECO:0000256" key="7">
    <source>
        <dbReference type="ARBA" id="ARBA00023033"/>
    </source>
</evidence>
<proteinExistence type="evidence at transcript level"/>
<dbReference type="GO" id="GO:0016705">
    <property type="term" value="F:oxidoreductase activity, acting on paired donors, with incorporation or reduction of molecular oxygen"/>
    <property type="evidence" value="ECO:0007669"/>
    <property type="project" value="InterPro"/>
</dbReference>
<evidence type="ECO:0000313" key="10">
    <source>
        <dbReference type="EMBL" id="AKH03533.1"/>
    </source>
</evidence>
<dbReference type="InterPro" id="IPR017972">
    <property type="entry name" value="Cyt_P450_CS"/>
</dbReference>
<keyword evidence="3 8" id="KW-0349">Heme</keyword>
<evidence type="ECO:0000256" key="4">
    <source>
        <dbReference type="ARBA" id="ARBA00022723"/>
    </source>
</evidence>
<evidence type="ECO:0000256" key="6">
    <source>
        <dbReference type="ARBA" id="ARBA00023004"/>
    </source>
</evidence>
<dbReference type="PRINTS" id="PR00385">
    <property type="entry name" value="P450"/>
</dbReference>
<evidence type="ECO:0000256" key="3">
    <source>
        <dbReference type="ARBA" id="ARBA00022617"/>
    </source>
</evidence>
<dbReference type="PROSITE" id="PS00086">
    <property type="entry name" value="CYTOCHROME_P450"/>
    <property type="match status" value="1"/>
</dbReference>
<dbReference type="GO" id="GO:0005506">
    <property type="term" value="F:iron ion binding"/>
    <property type="evidence" value="ECO:0007669"/>
    <property type="project" value="InterPro"/>
</dbReference>
<dbReference type="InterPro" id="IPR002401">
    <property type="entry name" value="Cyt_P450_E_grp-I"/>
</dbReference>
<comment type="similarity">
    <text evidence="2 9">Belongs to the cytochrome P450 family.</text>
</comment>
<evidence type="ECO:0000256" key="9">
    <source>
        <dbReference type="RuleBase" id="RU000461"/>
    </source>
</evidence>
<dbReference type="PANTHER" id="PTHR24279:SF120">
    <property type="entry name" value="CYTOCHROME P450"/>
    <property type="match status" value="1"/>
</dbReference>
<dbReference type="GO" id="GO:0020037">
    <property type="term" value="F:heme binding"/>
    <property type="evidence" value="ECO:0007669"/>
    <property type="project" value="InterPro"/>
</dbReference>
<dbReference type="PRINTS" id="PR00463">
    <property type="entry name" value="EP450I"/>
</dbReference>
<evidence type="ECO:0000256" key="2">
    <source>
        <dbReference type="ARBA" id="ARBA00010617"/>
    </source>
</evidence>
<dbReference type="Pfam" id="PF00067">
    <property type="entry name" value="p450"/>
    <property type="match status" value="1"/>
</dbReference>
<evidence type="ECO:0000256" key="5">
    <source>
        <dbReference type="ARBA" id="ARBA00023002"/>
    </source>
</evidence>
<accession>A0A0F7IZY6</accession>
<dbReference type="EMBL" id="KP899601">
    <property type="protein sequence ID" value="AKH03533.1"/>
    <property type="molecule type" value="mRNA"/>
</dbReference>
<dbReference type="GO" id="GO:0004497">
    <property type="term" value="F:monooxygenase activity"/>
    <property type="evidence" value="ECO:0007669"/>
    <property type="project" value="UniProtKB-KW"/>
</dbReference>
<dbReference type="CDD" id="cd11054">
    <property type="entry name" value="CYP24A1-like"/>
    <property type="match status" value="1"/>
</dbReference>
<name>A0A0F7IZY6_PARNA</name>
<keyword evidence="4 8" id="KW-0479">Metal-binding</keyword>
<keyword evidence="6 8" id="KW-0408">Iron</keyword>
<dbReference type="SUPFAM" id="SSF48264">
    <property type="entry name" value="Cytochrome P450"/>
    <property type="match status" value="1"/>
</dbReference>
<dbReference type="Gene3D" id="1.10.630.10">
    <property type="entry name" value="Cytochrome P450"/>
    <property type="match status" value="1"/>
</dbReference>
<keyword evidence="5 9" id="KW-0560">Oxidoreductase</keyword>
<dbReference type="PANTHER" id="PTHR24279">
    <property type="entry name" value="CYTOCHROME P450"/>
    <property type="match status" value="1"/>
</dbReference>
<protein>
    <submittedName>
        <fullName evidence="10">Cytochrome P450 302A1</fullName>
    </submittedName>
</protein>
<feature type="binding site" description="axial binding residue" evidence="8">
    <location>
        <position position="403"/>
    </location>
    <ligand>
        <name>heme</name>
        <dbReference type="ChEBI" id="CHEBI:30413"/>
    </ligand>
    <ligandPart>
        <name>Fe</name>
        <dbReference type="ChEBI" id="CHEBI:18248"/>
    </ligandPart>
</feature>
<keyword evidence="7 9" id="KW-0503">Monooxygenase</keyword>